<dbReference type="SUPFAM" id="SSF56059">
    <property type="entry name" value="Glutathione synthetase ATP-binding domain-like"/>
    <property type="match status" value="1"/>
</dbReference>
<keyword evidence="2" id="KW-1185">Reference proteome</keyword>
<dbReference type="EMBL" id="PDOD01000005">
    <property type="protein sequence ID" value="PYZ91891.1"/>
    <property type="molecule type" value="Genomic_DNA"/>
</dbReference>
<organism evidence="1 2">
    <name type="scientific">Salipaludibacillus keqinensis</name>
    <dbReference type="NCBI Taxonomy" id="2045207"/>
    <lineage>
        <taxon>Bacteria</taxon>
        <taxon>Bacillati</taxon>
        <taxon>Bacillota</taxon>
        <taxon>Bacilli</taxon>
        <taxon>Bacillales</taxon>
        <taxon>Bacillaceae</taxon>
    </lineage>
</organism>
<comment type="caution">
    <text evidence="1">The sequence shown here is derived from an EMBL/GenBank/DDBJ whole genome shotgun (WGS) entry which is preliminary data.</text>
</comment>
<protein>
    <recommendedName>
        <fullName evidence="3">ATP-grasp domain-containing protein</fullName>
    </recommendedName>
</protein>
<dbReference type="RefSeq" id="WP_110611266.1">
    <property type="nucleotide sequence ID" value="NZ_PDOD01000005.1"/>
</dbReference>
<dbReference type="OrthoDB" id="7869153at2"/>
<evidence type="ECO:0000313" key="2">
    <source>
        <dbReference type="Proteomes" id="UP000248214"/>
    </source>
</evidence>
<dbReference type="Proteomes" id="UP000248214">
    <property type="component" value="Unassembled WGS sequence"/>
</dbReference>
<accession>A0A323T7Y8</accession>
<proteinExistence type="predicted"/>
<dbReference type="Gene3D" id="3.30.470.20">
    <property type="entry name" value="ATP-grasp fold, B domain"/>
    <property type="match status" value="1"/>
</dbReference>
<name>A0A323T7Y8_9BACI</name>
<dbReference type="InterPro" id="IPR026838">
    <property type="entry name" value="YheC/D"/>
</dbReference>
<gene>
    <name evidence="1" type="ORF">CR194_16915</name>
</gene>
<dbReference type="AlphaFoldDB" id="A0A323T7Y8"/>
<dbReference type="Pfam" id="PF14398">
    <property type="entry name" value="ATPgrasp_YheCD"/>
    <property type="match status" value="1"/>
</dbReference>
<reference evidence="1 2" key="1">
    <citation type="submission" date="2017-10" db="EMBL/GenBank/DDBJ databases">
        <title>Bacillus sp. nov., a halophilic bacterium isolated from a Keqin Lake.</title>
        <authorList>
            <person name="Wang H."/>
        </authorList>
    </citation>
    <scope>NUCLEOTIDE SEQUENCE [LARGE SCALE GENOMIC DNA]</scope>
    <source>
        <strain evidence="1 2">KQ-12</strain>
    </source>
</reference>
<evidence type="ECO:0000313" key="1">
    <source>
        <dbReference type="EMBL" id="PYZ91891.1"/>
    </source>
</evidence>
<evidence type="ECO:0008006" key="3">
    <source>
        <dbReference type="Google" id="ProtNLM"/>
    </source>
</evidence>
<sequence>MKVSVSKWSKYKLMKQNALLADYLPETKIFKEDRLWSMLTRHKNVVIKPNFGRLGYKIMKVSDLSNDNYRIHYGRKINHISGQVPTINYINQINNKKRVIQQYISLATIDRAPFDLRVMLQRKRGSDDWFVTGKAAKLSFTGYFVTNASVKVLTIEEAINKSVIKNSVNITELNEKLNSLALETTRHLQKYYPKRTEIGLDVGIDEDGQLWIIEANYRPSIKMFEIMHDQSSYQNIVNFRTSPERYEERRKESTEEYDLPPAYKVKSKINKDPVGKFIPNFKKICRRLWPFKSSK</sequence>